<comment type="caution">
    <text evidence="7">The sequence shown here is derived from an EMBL/GenBank/DDBJ whole genome shotgun (WGS) entry which is preliminary data.</text>
</comment>
<dbReference type="PRINTS" id="PR00753">
    <property type="entry name" value="ACCSYNTHASE"/>
</dbReference>
<dbReference type="Proteomes" id="UP000317691">
    <property type="component" value="Unassembled WGS sequence"/>
</dbReference>
<dbReference type="Gene3D" id="3.40.640.10">
    <property type="entry name" value="Type I PLP-dependent aspartate aminotransferase-like (Major domain)"/>
    <property type="match status" value="1"/>
</dbReference>
<evidence type="ECO:0000256" key="2">
    <source>
        <dbReference type="ARBA" id="ARBA00007441"/>
    </source>
</evidence>
<comment type="similarity">
    <text evidence="2">Belongs to the class-I pyridoxal-phosphate-dependent aminotransferase family.</text>
</comment>
<name>A0A538TTF4_UNCEI</name>
<dbReference type="EMBL" id="VBOZ01000007">
    <property type="protein sequence ID" value="TMQ66875.1"/>
    <property type="molecule type" value="Genomic_DNA"/>
</dbReference>
<keyword evidence="4 7" id="KW-0808">Transferase</keyword>
<dbReference type="Pfam" id="PF00155">
    <property type="entry name" value="Aminotran_1_2"/>
    <property type="match status" value="1"/>
</dbReference>
<dbReference type="PANTHER" id="PTHR46383:SF2">
    <property type="entry name" value="AMINOTRANSFERASE"/>
    <property type="match status" value="1"/>
</dbReference>
<evidence type="ECO:0000313" key="8">
    <source>
        <dbReference type="Proteomes" id="UP000317691"/>
    </source>
</evidence>
<dbReference type="AlphaFoldDB" id="A0A538TTF4"/>
<evidence type="ECO:0000256" key="1">
    <source>
        <dbReference type="ARBA" id="ARBA00001933"/>
    </source>
</evidence>
<comment type="cofactor">
    <cofactor evidence="1">
        <name>pyridoxal 5'-phosphate</name>
        <dbReference type="ChEBI" id="CHEBI:597326"/>
    </cofactor>
</comment>
<evidence type="ECO:0000256" key="4">
    <source>
        <dbReference type="ARBA" id="ARBA00022679"/>
    </source>
</evidence>
<dbReference type="Gene3D" id="3.90.1150.10">
    <property type="entry name" value="Aspartate Aminotransferase, domain 1"/>
    <property type="match status" value="1"/>
</dbReference>
<dbReference type="InterPro" id="IPR015421">
    <property type="entry name" value="PyrdxlP-dep_Trfase_major"/>
</dbReference>
<gene>
    <name evidence="7" type="ORF">E6K79_01080</name>
</gene>
<reference evidence="7 8" key="1">
    <citation type="journal article" date="2019" name="Nat. Microbiol.">
        <title>Mediterranean grassland soil C-N compound turnover is dependent on rainfall and depth, and is mediated by genomically divergent microorganisms.</title>
        <authorList>
            <person name="Diamond S."/>
            <person name="Andeer P.F."/>
            <person name="Li Z."/>
            <person name="Crits-Christoph A."/>
            <person name="Burstein D."/>
            <person name="Anantharaman K."/>
            <person name="Lane K.R."/>
            <person name="Thomas B.C."/>
            <person name="Pan C."/>
            <person name="Northen T.R."/>
            <person name="Banfield J.F."/>
        </authorList>
    </citation>
    <scope>NUCLEOTIDE SEQUENCE [LARGE SCALE GENOMIC DNA]</scope>
    <source>
        <strain evidence="7">WS_9</strain>
    </source>
</reference>
<protein>
    <submittedName>
        <fullName evidence="7">Aminotransferase class I/II-fold pyridoxal phosphate-dependent enzyme</fullName>
    </submittedName>
</protein>
<evidence type="ECO:0000256" key="5">
    <source>
        <dbReference type="ARBA" id="ARBA00022898"/>
    </source>
</evidence>
<proteinExistence type="inferred from homology"/>
<dbReference type="GO" id="GO:0008483">
    <property type="term" value="F:transaminase activity"/>
    <property type="evidence" value="ECO:0007669"/>
    <property type="project" value="UniProtKB-KW"/>
</dbReference>
<dbReference type="InterPro" id="IPR015424">
    <property type="entry name" value="PyrdxlP-dep_Trfase"/>
</dbReference>
<evidence type="ECO:0000259" key="6">
    <source>
        <dbReference type="Pfam" id="PF00155"/>
    </source>
</evidence>
<keyword evidence="3 7" id="KW-0032">Aminotransferase</keyword>
<accession>A0A538TTF4</accession>
<dbReference type="InterPro" id="IPR050596">
    <property type="entry name" value="AspAT/PAT-like"/>
</dbReference>
<evidence type="ECO:0000313" key="7">
    <source>
        <dbReference type="EMBL" id="TMQ66875.1"/>
    </source>
</evidence>
<evidence type="ECO:0000256" key="3">
    <source>
        <dbReference type="ARBA" id="ARBA00022576"/>
    </source>
</evidence>
<dbReference type="CDD" id="cd00609">
    <property type="entry name" value="AAT_like"/>
    <property type="match status" value="1"/>
</dbReference>
<feature type="domain" description="Aminotransferase class I/classII large" evidence="6">
    <location>
        <begin position="16"/>
        <end position="390"/>
    </location>
</feature>
<dbReference type="InterPro" id="IPR004839">
    <property type="entry name" value="Aminotransferase_I/II_large"/>
</dbReference>
<organism evidence="7 8">
    <name type="scientific">Eiseniibacteriota bacterium</name>
    <dbReference type="NCBI Taxonomy" id="2212470"/>
    <lineage>
        <taxon>Bacteria</taxon>
        <taxon>Candidatus Eiseniibacteriota</taxon>
    </lineage>
</organism>
<dbReference type="GO" id="GO:0030170">
    <property type="term" value="F:pyridoxal phosphate binding"/>
    <property type="evidence" value="ECO:0007669"/>
    <property type="project" value="InterPro"/>
</dbReference>
<sequence length="403" mass="43686">MFRLADELERSGGGRVIRLHVGDPDFAPPEAAIEATARAMREGKTHYPPSVGVHELRVALARKVTRKNGIAAATEQIVVTPGSTEALLAAMEIALHPGDGMLLPEIYWPNYVQQTLLASAIPIFYPLGAGYQPDVEGVRRAITPKTRAILINSPSNPTGAVIPEATLRALYAVARERDLWIISDEAYEDIVFDAAHVSLASFERDLPESARRVFSLFTFSKSYAMTGFRLGYMAAPNLLIANVLRKIQEPLVASTATPIQWGGLAVLPDETTIASMRDAYRRRRDLALSILRPAGLVDYTPEGAFYVLADVRSTGLDADEFAVRLLREHRVAVAPASGFALAPRIGPDGLPEGEMTAAGAPDYPINPKARSRVRIAFCVSEAELQEGLTRLVSFARSCAAVKA</sequence>
<dbReference type="SUPFAM" id="SSF53383">
    <property type="entry name" value="PLP-dependent transferases"/>
    <property type="match status" value="1"/>
</dbReference>
<dbReference type="GO" id="GO:0006520">
    <property type="term" value="P:amino acid metabolic process"/>
    <property type="evidence" value="ECO:0007669"/>
    <property type="project" value="InterPro"/>
</dbReference>
<dbReference type="InterPro" id="IPR015422">
    <property type="entry name" value="PyrdxlP-dep_Trfase_small"/>
</dbReference>
<keyword evidence="5" id="KW-0663">Pyridoxal phosphate</keyword>
<dbReference type="PANTHER" id="PTHR46383">
    <property type="entry name" value="ASPARTATE AMINOTRANSFERASE"/>
    <property type="match status" value="1"/>
</dbReference>